<dbReference type="EMBL" id="MU267646">
    <property type="protein sequence ID" value="KAH7912690.1"/>
    <property type="molecule type" value="Genomic_DNA"/>
</dbReference>
<evidence type="ECO:0000313" key="2">
    <source>
        <dbReference type="Proteomes" id="UP000790377"/>
    </source>
</evidence>
<evidence type="ECO:0000313" key="1">
    <source>
        <dbReference type="EMBL" id="KAH7912690.1"/>
    </source>
</evidence>
<accession>A0ACB8AGV9</accession>
<dbReference type="Proteomes" id="UP000790377">
    <property type="component" value="Unassembled WGS sequence"/>
</dbReference>
<protein>
    <submittedName>
        <fullName evidence="1">Uncharacterized protein</fullName>
    </submittedName>
</protein>
<gene>
    <name evidence="1" type="ORF">BJ138DRAFT_1112152</name>
</gene>
<sequence length="550" mass="62458">MSLSTASFTLPIELWDECWSYVAFLDLFNVSLVCHLFRQLCQRRMFRSLSMKYPRTTDVKATNVKRWINAFEVMTERHIALSQSVNLRPLVHRCQLIDLSPGAWDTLPYHSEKTFKEAWQTARRALVTSFPCYQNLTSLKVYYLDIDASVRKILSQIRSLECLELFGCTFTSDGAKGPLLRLRMLELKYTSPHEHVDPTTAVEFVLPDRLEKLSFQNKKWLEKRFYPALSCLIRNFCIVNASQLPHPHLLHPKPLSFIGEDSQSGPLVCPSVPKLRELKAPISIAALLTFRRPIAVLCLHDPHENYSFFVASLPRLVQITMALRSLDLSTTAMFPCVGIFALILENFPALEALALGFHHAFDAVLDAVGETSSDGEDGDENDNGVGNAGTAGGAAQAVESSITHSNAEEPLRRQRKRKIHYPKYFDGDSYSSNDPSGDNIFGVRDTIPIEVGEDGLPVRQPDTFAGLMDWVALGHARLPPNIKILRLTQQLTMEEHPDMQPRYFGRQQQRSVVWHLSRKYSQLDSIALGWYGRPWTRTFCDLWEEPSSRC</sequence>
<reference evidence="1" key="1">
    <citation type="journal article" date="2021" name="New Phytol.">
        <title>Evolutionary innovations through gain and loss of genes in the ectomycorrhizal Boletales.</title>
        <authorList>
            <person name="Wu G."/>
            <person name="Miyauchi S."/>
            <person name="Morin E."/>
            <person name="Kuo A."/>
            <person name="Drula E."/>
            <person name="Varga T."/>
            <person name="Kohler A."/>
            <person name="Feng B."/>
            <person name="Cao Y."/>
            <person name="Lipzen A."/>
            <person name="Daum C."/>
            <person name="Hundley H."/>
            <person name="Pangilinan J."/>
            <person name="Johnson J."/>
            <person name="Barry K."/>
            <person name="LaButti K."/>
            <person name="Ng V."/>
            <person name="Ahrendt S."/>
            <person name="Min B."/>
            <person name="Choi I.G."/>
            <person name="Park H."/>
            <person name="Plett J.M."/>
            <person name="Magnuson J."/>
            <person name="Spatafora J.W."/>
            <person name="Nagy L.G."/>
            <person name="Henrissat B."/>
            <person name="Grigoriev I.V."/>
            <person name="Yang Z.L."/>
            <person name="Xu J."/>
            <person name="Martin F.M."/>
        </authorList>
    </citation>
    <scope>NUCLEOTIDE SEQUENCE</scope>
    <source>
        <strain evidence="1">ATCC 28755</strain>
    </source>
</reference>
<comment type="caution">
    <text evidence="1">The sequence shown here is derived from an EMBL/GenBank/DDBJ whole genome shotgun (WGS) entry which is preliminary data.</text>
</comment>
<organism evidence="1 2">
    <name type="scientific">Hygrophoropsis aurantiaca</name>
    <dbReference type="NCBI Taxonomy" id="72124"/>
    <lineage>
        <taxon>Eukaryota</taxon>
        <taxon>Fungi</taxon>
        <taxon>Dikarya</taxon>
        <taxon>Basidiomycota</taxon>
        <taxon>Agaricomycotina</taxon>
        <taxon>Agaricomycetes</taxon>
        <taxon>Agaricomycetidae</taxon>
        <taxon>Boletales</taxon>
        <taxon>Coniophorineae</taxon>
        <taxon>Hygrophoropsidaceae</taxon>
        <taxon>Hygrophoropsis</taxon>
    </lineage>
</organism>
<proteinExistence type="predicted"/>
<keyword evidence="2" id="KW-1185">Reference proteome</keyword>
<name>A0ACB8AGV9_9AGAM</name>